<evidence type="ECO:0000256" key="1">
    <source>
        <dbReference type="ARBA" id="ARBA00006484"/>
    </source>
</evidence>
<dbReference type="HOGENOM" id="CLU_1885597_0_0_1"/>
<evidence type="ECO:0000313" key="3">
    <source>
        <dbReference type="EMBL" id="EXF76930.1"/>
    </source>
</evidence>
<keyword evidence="2" id="KW-0560">Oxidoreductase</keyword>
<sequence length="135" mass="14734">MTPSFNDATRASDLVQFYSEQIVGKTILITGPSPGSLVDSYTRQVAARKPSMIILASRSLSKIQDLINDINNQFPSVKVKSLPLNLLSLSDVRKAAERLKSWSDVPDIDVLVNNAGIMAVPYAFRKGFLPLVACP</sequence>
<proteinExistence type="inferred from homology"/>
<evidence type="ECO:0000313" key="4">
    <source>
        <dbReference type="Proteomes" id="UP000020467"/>
    </source>
</evidence>
<gene>
    <name evidence="3" type="ORF">CFIO01_09990</name>
</gene>
<keyword evidence="4" id="KW-1185">Reference proteome</keyword>
<dbReference type="EMBL" id="JARH01000775">
    <property type="protein sequence ID" value="EXF76930.1"/>
    <property type="molecule type" value="Genomic_DNA"/>
</dbReference>
<dbReference type="OrthoDB" id="191139at2759"/>
<dbReference type="Proteomes" id="UP000020467">
    <property type="component" value="Unassembled WGS sequence"/>
</dbReference>
<protein>
    <recommendedName>
        <fullName evidence="5">Short-chain dehydrogenase</fullName>
    </recommendedName>
</protein>
<reference evidence="3 4" key="1">
    <citation type="submission" date="2014-02" db="EMBL/GenBank/DDBJ databases">
        <title>The genome sequence of Colletotrichum fioriniae PJ7.</title>
        <authorList>
            <person name="Baroncelli R."/>
            <person name="Thon M.R."/>
        </authorList>
    </citation>
    <scope>NUCLEOTIDE SEQUENCE [LARGE SCALE GENOMIC DNA]</scope>
    <source>
        <strain evidence="3 4">PJ7</strain>
    </source>
</reference>
<name>A0A010QJV0_9PEZI</name>
<evidence type="ECO:0000256" key="2">
    <source>
        <dbReference type="ARBA" id="ARBA00023002"/>
    </source>
</evidence>
<dbReference type="Pfam" id="PF00106">
    <property type="entry name" value="adh_short"/>
    <property type="match status" value="1"/>
</dbReference>
<dbReference type="KEGG" id="cfj:CFIO01_09990"/>
<evidence type="ECO:0008006" key="5">
    <source>
        <dbReference type="Google" id="ProtNLM"/>
    </source>
</evidence>
<comment type="similarity">
    <text evidence="1">Belongs to the short-chain dehydrogenases/reductases (SDR) family.</text>
</comment>
<accession>A0A010QJV0</accession>
<organism evidence="3 4">
    <name type="scientific">Colletotrichum fioriniae PJ7</name>
    <dbReference type="NCBI Taxonomy" id="1445577"/>
    <lineage>
        <taxon>Eukaryota</taxon>
        <taxon>Fungi</taxon>
        <taxon>Dikarya</taxon>
        <taxon>Ascomycota</taxon>
        <taxon>Pezizomycotina</taxon>
        <taxon>Sordariomycetes</taxon>
        <taxon>Hypocreomycetidae</taxon>
        <taxon>Glomerellales</taxon>
        <taxon>Glomerellaceae</taxon>
        <taxon>Colletotrichum</taxon>
        <taxon>Colletotrichum acutatum species complex</taxon>
    </lineage>
</organism>
<dbReference type="InterPro" id="IPR036291">
    <property type="entry name" value="NAD(P)-bd_dom_sf"/>
</dbReference>
<dbReference type="eggNOG" id="KOG1208">
    <property type="taxonomic scope" value="Eukaryota"/>
</dbReference>
<dbReference type="PANTHER" id="PTHR24320:SF283">
    <property type="entry name" value="RETINOL DEHYDROGENASE 11"/>
    <property type="match status" value="1"/>
</dbReference>
<dbReference type="AlphaFoldDB" id="A0A010QJV0"/>
<dbReference type="SUPFAM" id="SSF51735">
    <property type="entry name" value="NAD(P)-binding Rossmann-fold domains"/>
    <property type="match status" value="1"/>
</dbReference>
<comment type="caution">
    <text evidence="3">The sequence shown here is derived from an EMBL/GenBank/DDBJ whole genome shotgun (WGS) entry which is preliminary data.</text>
</comment>
<dbReference type="Gene3D" id="3.40.50.720">
    <property type="entry name" value="NAD(P)-binding Rossmann-like Domain"/>
    <property type="match status" value="1"/>
</dbReference>
<dbReference type="InterPro" id="IPR002347">
    <property type="entry name" value="SDR_fam"/>
</dbReference>
<dbReference type="GO" id="GO:0016491">
    <property type="term" value="F:oxidoreductase activity"/>
    <property type="evidence" value="ECO:0007669"/>
    <property type="project" value="UniProtKB-KW"/>
</dbReference>
<dbReference type="PANTHER" id="PTHR24320">
    <property type="entry name" value="RETINOL DEHYDROGENASE"/>
    <property type="match status" value="1"/>
</dbReference>